<protein>
    <recommendedName>
        <fullName evidence="6">Transmembrane protein</fullName>
    </recommendedName>
</protein>
<keyword evidence="5" id="KW-1185">Reference proteome</keyword>
<feature type="compositionally biased region" description="Low complexity" evidence="1">
    <location>
        <begin position="706"/>
        <end position="715"/>
    </location>
</feature>
<comment type="caution">
    <text evidence="3">The sequence shown here is derived from an EMBL/GenBank/DDBJ whole genome shotgun (WGS) entry which is preliminary data.</text>
</comment>
<evidence type="ECO:0000313" key="5">
    <source>
        <dbReference type="Proteomes" id="UP001642409"/>
    </source>
</evidence>
<sequence length="919" mass="102275">MIYLVSLLSNIIQEPFPFLNAAEKTSVHSQLTFVNAGQSMEPSNSIFNSTQTSPDKTVLVIGVSNIIRVYSTANGNCDIPTAEIKSDILKMHVGNKYLALNMQTSDGTDYIFSIFLLSNCNFVRSHTRPSQTIQPSGYTYNSSKCEGDFKLADSGVNYYVALGCPNAARYNYTISPAQINYVNIGLIHYVQYDSAELKSTLISKDNVMIGSNIALSSEHIISGSGNNDLYYARISSITGNTYSLLIQQITTDTAPVQFMQILGNSLFVEVTFNTLADKNINLMEFKVELSGMLSNVISIYNTSISNIQKLQFDGTKIYVFTVEADRVQILDTSSNVPYTLPGAALPTSVKLYTLVDDMQLLVLANSPAQSLNQKDLRYPSLITRRSSQNRQVTFYQSAAAGPTYKFMALSVLDTDLLTTTIETDSNTLSAAALTFTPDTNPGIYPANFSVVVTFTTGSPCNRFQLKFDAGAPVYSFTSGTGTCSATINVPGQARNYQVSLVNYFTQTIAPITIEVIPGTLSTLKNAIVQPLIMRSGMNFSIKVLLSDAFQNTIVPQSSDCASVEGTLMNAGKDTSARYEDISKAGTVEYTFPFTFLNNFCVFNSTTEPEIGIYYIKLKINNVAVVPDEQVGQQLMFNVYEWPYKFTFGTSAIIQLVIYGIIFFCGVVVLPFTLYWVVEGREAGKNIFMKDTKRRKQQNKIEDQNNKNKAQVQNAASDNNTQVLPKKNRGLGEITIRGQPLMLASSVIDFTALKLNQNQLQIIKSLQVSNTTSNYLIYKNGWQTTIVLFSVSYNNTQKSLFINLLQQESDYVQQLNLFNKLKINKKMPLELIQQFNRNEINEENELFSHLTTDFFEAVFVIAPEISNRIELTDEIITELKKLEKMKPARFVNNARVFETADGNVIGPPEYQGPKYLLYGE</sequence>
<organism evidence="3">
    <name type="scientific">Hexamita inflata</name>
    <dbReference type="NCBI Taxonomy" id="28002"/>
    <lineage>
        <taxon>Eukaryota</taxon>
        <taxon>Metamonada</taxon>
        <taxon>Diplomonadida</taxon>
        <taxon>Hexamitidae</taxon>
        <taxon>Hexamitinae</taxon>
        <taxon>Hexamita</taxon>
    </lineage>
</organism>
<keyword evidence="2" id="KW-0472">Membrane</keyword>
<dbReference type="EMBL" id="CATOUU010001119">
    <property type="protein sequence ID" value="CAI9973241.1"/>
    <property type="molecule type" value="Genomic_DNA"/>
</dbReference>
<proteinExistence type="predicted"/>
<dbReference type="AlphaFoldDB" id="A0AA86V218"/>
<keyword evidence="2" id="KW-0812">Transmembrane</keyword>
<evidence type="ECO:0008006" key="6">
    <source>
        <dbReference type="Google" id="ProtNLM"/>
    </source>
</evidence>
<accession>A0AA86V218</accession>
<reference evidence="3" key="1">
    <citation type="submission" date="2023-06" db="EMBL/GenBank/DDBJ databases">
        <authorList>
            <person name="Kurt Z."/>
        </authorList>
    </citation>
    <scope>NUCLEOTIDE SEQUENCE</scope>
</reference>
<keyword evidence="2" id="KW-1133">Transmembrane helix</keyword>
<evidence type="ECO:0000256" key="1">
    <source>
        <dbReference type="SAM" id="MobiDB-lite"/>
    </source>
</evidence>
<feature type="region of interest" description="Disordered" evidence="1">
    <location>
        <begin position="694"/>
        <end position="724"/>
    </location>
</feature>
<name>A0AA86V218_9EUKA</name>
<reference evidence="4 5" key="2">
    <citation type="submission" date="2024-07" db="EMBL/GenBank/DDBJ databases">
        <authorList>
            <person name="Akdeniz Z."/>
        </authorList>
    </citation>
    <scope>NUCLEOTIDE SEQUENCE [LARGE SCALE GENOMIC DNA]</scope>
</reference>
<dbReference type="Proteomes" id="UP001642409">
    <property type="component" value="Unassembled WGS sequence"/>
</dbReference>
<evidence type="ECO:0000256" key="2">
    <source>
        <dbReference type="SAM" id="Phobius"/>
    </source>
</evidence>
<evidence type="ECO:0000313" key="3">
    <source>
        <dbReference type="EMBL" id="CAI9973241.1"/>
    </source>
</evidence>
<gene>
    <name evidence="4" type="ORF">HINF_LOCUS40722</name>
    <name evidence="3" type="ORF">HINF_LOCUS60886</name>
</gene>
<feature type="transmembrane region" description="Helical" evidence="2">
    <location>
        <begin position="655"/>
        <end position="677"/>
    </location>
</feature>
<dbReference type="EMBL" id="CAXDID020000161">
    <property type="protein sequence ID" value="CAL6044777.1"/>
    <property type="molecule type" value="Genomic_DNA"/>
</dbReference>
<evidence type="ECO:0000313" key="4">
    <source>
        <dbReference type="EMBL" id="CAL6044777.1"/>
    </source>
</evidence>